<evidence type="ECO:0000313" key="1">
    <source>
        <dbReference type="EMBL" id="ESA22262.1"/>
    </source>
</evidence>
<sequence>MSSSSSNYTARIAKIQIYDDLHSSSNDLKIGLSEKLWDELIKETVEDESEAIRATLKPYICVSVTPLDLYLKNPLRTTKHKPLISSIFTYARLQYPDRFEDTPEEHVCYVSKDFVKQNNLRDAIEVEIKIADPIELEEVIVGAL</sequence>
<dbReference type="VEuPathDB" id="FungiDB:RhiirFUN_023817"/>
<feature type="non-terminal residue" evidence="1">
    <location>
        <position position="144"/>
    </location>
</feature>
<accession>U9URC0</accession>
<gene>
    <name evidence="1" type="ORF">GLOINDRAFT_342765</name>
</gene>
<organism evidence="1">
    <name type="scientific">Rhizophagus irregularis (strain DAOM 181602 / DAOM 197198 / MUCL 43194)</name>
    <name type="common">Arbuscular mycorrhizal fungus</name>
    <name type="synonym">Glomus intraradices</name>
    <dbReference type="NCBI Taxonomy" id="747089"/>
    <lineage>
        <taxon>Eukaryota</taxon>
        <taxon>Fungi</taxon>
        <taxon>Fungi incertae sedis</taxon>
        <taxon>Mucoromycota</taxon>
        <taxon>Glomeromycotina</taxon>
        <taxon>Glomeromycetes</taxon>
        <taxon>Glomerales</taxon>
        <taxon>Glomeraceae</taxon>
        <taxon>Rhizophagus</taxon>
    </lineage>
</organism>
<dbReference type="EMBL" id="KI275733">
    <property type="protein sequence ID" value="ESA22262.1"/>
    <property type="molecule type" value="Genomic_DNA"/>
</dbReference>
<name>U9URC0_RHIID</name>
<reference evidence="1" key="1">
    <citation type="submission" date="2013-07" db="EMBL/GenBank/DDBJ databases">
        <title>The genome of an arbuscular mycorrhizal fungus provides insights into the evolution of the oldest plant symbiosis.</title>
        <authorList>
            <consortium name="DOE Joint Genome Institute"/>
            <person name="Tisserant E."/>
            <person name="Malbreil M."/>
            <person name="Kuo A."/>
            <person name="Kohler A."/>
            <person name="Symeonidi A."/>
            <person name="Balestrini R."/>
            <person name="Charron P."/>
            <person name="Duensing N."/>
            <person name="Frei-dit-Frey N."/>
            <person name="Gianinazzi-Pearson V."/>
            <person name="Gilbert B."/>
            <person name="Handa Y."/>
            <person name="Hijri M."/>
            <person name="Kaul R."/>
            <person name="Kawaguchi M."/>
            <person name="Krajinski F."/>
            <person name="Lammers P."/>
            <person name="Lapierre D."/>
            <person name="Masclaux F.G."/>
            <person name="Murat C."/>
            <person name="Morin E."/>
            <person name="Ndikumana S."/>
            <person name="Pagni M."/>
            <person name="Petitpierre D."/>
            <person name="Requena N."/>
            <person name="Rosikiewicz P."/>
            <person name="Riley R."/>
            <person name="Saito K."/>
            <person name="San Clemente H."/>
            <person name="Shapiro H."/>
            <person name="van Tuinen D."/>
            <person name="Becard G."/>
            <person name="Bonfante P."/>
            <person name="Paszkowski U."/>
            <person name="Shachar-Hill Y."/>
            <person name="Young J.P."/>
            <person name="Sanders I.R."/>
            <person name="Henrissat B."/>
            <person name="Rensing S.A."/>
            <person name="Grigoriev I.V."/>
            <person name="Corradi N."/>
            <person name="Roux C."/>
            <person name="Martin F."/>
        </authorList>
    </citation>
    <scope>NUCLEOTIDE SEQUENCE</scope>
    <source>
        <strain evidence="1">DAOM 197198</strain>
    </source>
</reference>
<dbReference type="HOGENOM" id="CLU_1801143_0_0_1"/>
<protein>
    <submittedName>
        <fullName evidence="1">Uncharacterized protein</fullName>
    </submittedName>
</protein>
<proteinExistence type="predicted"/>
<dbReference type="AlphaFoldDB" id="U9URC0"/>